<dbReference type="SUPFAM" id="SSF48600">
    <property type="entry name" value="Chorismate mutase II"/>
    <property type="match status" value="1"/>
</dbReference>
<dbReference type="GO" id="GO:0005737">
    <property type="term" value="C:cytoplasm"/>
    <property type="evidence" value="ECO:0007669"/>
    <property type="project" value="TreeGrafter"/>
</dbReference>
<keyword evidence="3" id="KW-0413">Isomerase</keyword>
<evidence type="ECO:0000256" key="3">
    <source>
        <dbReference type="ARBA" id="ARBA00023235"/>
    </source>
</evidence>
<dbReference type="GO" id="GO:0009073">
    <property type="term" value="P:aromatic amino acid family biosynthetic process"/>
    <property type="evidence" value="ECO:0007669"/>
    <property type="project" value="InterPro"/>
</dbReference>
<accession>A0AAV8Q937</accession>
<name>A0AAV8Q937_ENSVE</name>
<dbReference type="AlphaFoldDB" id="A0AAV8Q937"/>
<organism evidence="4 5">
    <name type="scientific">Ensete ventricosum</name>
    <name type="common">Abyssinian banana</name>
    <name type="synonym">Musa ensete</name>
    <dbReference type="NCBI Taxonomy" id="4639"/>
    <lineage>
        <taxon>Eukaryota</taxon>
        <taxon>Viridiplantae</taxon>
        <taxon>Streptophyta</taxon>
        <taxon>Embryophyta</taxon>
        <taxon>Tracheophyta</taxon>
        <taxon>Spermatophyta</taxon>
        <taxon>Magnoliopsida</taxon>
        <taxon>Liliopsida</taxon>
        <taxon>Zingiberales</taxon>
        <taxon>Musaceae</taxon>
        <taxon>Ensete</taxon>
    </lineage>
</organism>
<dbReference type="EC" id="5.4.99.5" evidence="2"/>
<dbReference type="PANTHER" id="PTHR21145:SF0">
    <property type="entry name" value="CHORISMATE MUTASE 1, CHLOROPLASTIC"/>
    <property type="match status" value="1"/>
</dbReference>
<dbReference type="GO" id="GO:0004106">
    <property type="term" value="F:chorismate mutase activity"/>
    <property type="evidence" value="ECO:0007669"/>
    <property type="project" value="UniProtKB-EC"/>
</dbReference>
<evidence type="ECO:0000313" key="5">
    <source>
        <dbReference type="Proteomes" id="UP001222027"/>
    </source>
</evidence>
<evidence type="ECO:0000256" key="2">
    <source>
        <dbReference type="ARBA" id="ARBA00012404"/>
    </source>
</evidence>
<evidence type="ECO:0000256" key="1">
    <source>
        <dbReference type="ARBA" id="ARBA00000824"/>
    </source>
</evidence>
<protein>
    <recommendedName>
        <fullName evidence="2">chorismate mutase</fullName>
        <ecNumber evidence="2">5.4.99.5</ecNumber>
    </recommendedName>
</protein>
<dbReference type="GO" id="GO:0046417">
    <property type="term" value="P:chorismate metabolic process"/>
    <property type="evidence" value="ECO:0007669"/>
    <property type="project" value="InterPro"/>
</dbReference>
<reference evidence="4 5" key="1">
    <citation type="submission" date="2022-12" db="EMBL/GenBank/DDBJ databases">
        <title>Chromosome-scale assembly of the Ensete ventricosum genome.</title>
        <authorList>
            <person name="Dussert Y."/>
            <person name="Stocks J."/>
            <person name="Wendawek A."/>
            <person name="Woldeyes F."/>
            <person name="Nichols R.A."/>
            <person name="Borrell J.S."/>
        </authorList>
    </citation>
    <scope>NUCLEOTIDE SEQUENCE [LARGE SCALE GENOMIC DNA]</scope>
    <source>
        <strain evidence="5">cv. Maze</strain>
        <tissue evidence="4">Seeds</tissue>
    </source>
</reference>
<dbReference type="InterPro" id="IPR036263">
    <property type="entry name" value="Chorismate_II_sf"/>
</dbReference>
<dbReference type="PROSITE" id="PS51169">
    <property type="entry name" value="CHORISMATE_MUT_3"/>
    <property type="match status" value="1"/>
</dbReference>
<dbReference type="EMBL" id="JAQQAF010000002">
    <property type="protein sequence ID" value="KAJ8506741.1"/>
    <property type="molecule type" value="Genomic_DNA"/>
</dbReference>
<evidence type="ECO:0000313" key="4">
    <source>
        <dbReference type="EMBL" id="KAJ8506741.1"/>
    </source>
</evidence>
<dbReference type="Proteomes" id="UP001222027">
    <property type="component" value="Unassembled WGS sequence"/>
</dbReference>
<dbReference type="PANTHER" id="PTHR21145">
    <property type="entry name" value="CHORISMATE MUTASE"/>
    <property type="match status" value="1"/>
</dbReference>
<proteinExistence type="predicted"/>
<gene>
    <name evidence="4" type="ORF">OPV22_007627</name>
</gene>
<comment type="catalytic activity">
    <reaction evidence="1">
        <text>chorismate = prephenate</text>
        <dbReference type="Rhea" id="RHEA:13897"/>
        <dbReference type="ChEBI" id="CHEBI:29748"/>
        <dbReference type="ChEBI" id="CHEBI:29934"/>
        <dbReference type="EC" id="5.4.99.5"/>
    </reaction>
</comment>
<sequence>MLPSTEYPKVLHPVANSITINKKIWEMYFCNLLPRLVKEGSDRHCGSSAVRDTICLQHFQKWILFFAMVMLRFVLKHHLDIIALSKRIHYGKFVAEAKFLESLDVYEHAIRAQGSDQLMRLLTYDESVETLIKQRVKAKAKIFVQEEEGFLSSLLRSMAWSMDEETFSTGNGESNWSETTLSCLSIQLFHDQATSFQPTIIKFMSVNMYQVYSESNKACDRALEMSKFRTALTASATMSDSWEQHLYLDLVGIPFSWAKKARYVALKRRKRCGLDGYSAAFLTSPTYSSWNRTSSEYFILHFLDNG</sequence>
<comment type="caution">
    <text evidence="4">The sequence shown here is derived from an EMBL/GenBank/DDBJ whole genome shotgun (WGS) entry which is preliminary data.</text>
</comment>
<dbReference type="InterPro" id="IPR008238">
    <property type="entry name" value="Chorismate_mutase_AroQ_euk"/>
</dbReference>
<keyword evidence="5" id="KW-1185">Reference proteome</keyword>
<dbReference type="Gene3D" id="1.10.590.10">
    <property type="entry name" value="Chorismate mutase, AroQ class superfamily, eukaryotic"/>
    <property type="match status" value="2"/>
</dbReference>
<dbReference type="InterPro" id="IPR037039">
    <property type="entry name" value="CM_AroQ_sf_eucaryotic"/>
</dbReference>